<dbReference type="VEuPathDB" id="FungiDB:PV08_06486"/>
<proteinExistence type="inferred from homology"/>
<evidence type="ECO:0000313" key="5">
    <source>
        <dbReference type="Proteomes" id="UP000053328"/>
    </source>
</evidence>
<comment type="similarity">
    <text evidence="1">Belongs to the AB hydrolase superfamily. AB hydrolase 2 family.</text>
</comment>
<reference evidence="4 5" key="1">
    <citation type="submission" date="2015-01" db="EMBL/GenBank/DDBJ databases">
        <title>The Genome Sequence of Exophiala spinifera CBS89968.</title>
        <authorList>
            <consortium name="The Broad Institute Genomics Platform"/>
            <person name="Cuomo C."/>
            <person name="de Hoog S."/>
            <person name="Gorbushina A."/>
            <person name="Stielow B."/>
            <person name="Teixiera M."/>
            <person name="Abouelleil A."/>
            <person name="Chapman S.B."/>
            <person name="Priest M."/>
            <person name="Young S.K."/>
            <person name="Wortman J."/>
            <person name="Nusbaum C."/>
            <person name="Birren B."/>
        </authorList>
    </citation>
    <scope>NUCLEOTIDE SEQUENCE [LARGE SCALE GENOMIC DNA]</scope>
    <source>
        <strain evidence="4 5">CBS 89968</strain>
    </source>
</reference>
<gene>
    <name evidence="4" type="ORF">PV08_06486</name>
</gene>
<dbReference type="GeneID" id="27333569"/>
<dbReference type="STRING" id="91928.A0A0D2BYP6"/>
<dbReference type="PANTHER" id="PTHR10655">
    <property type="entry name" value="LYSOPHOSPHOLIPASE-RELATED"/>
    <property type="match status" value="1"/>
</dbReference>
<dbReference type="OrthoDB" id="2418081at2759"/>
<organism evidence="4 5">
    <name type="scientific">Exophiala spinifera</name>
    <dbReference type="NCBI Taxonomy" id="91928"/>
    <lineage>
        <taxon>Eukaryota</taxon>
        <taxon>Fungi</taxon>
        <taxon>Dikarya</taxon>
        <taxon>Ascomycota</taxon>
        <taxon>Pezizomycotina</taxon>
        <taxon>Eurotiomycetes</taxon>
        <taxon>Chaetothyriomycetidae</taxon>
        <taxon>Chaetothyriales</taxon>
        <taxon>Herpotrichiellaceae</taxon>
        <taxon>Exophiala</taxon>
    </lineage>
</organism>
<dbReference type="GO" id="GO:0052689">
    <property type="term" value="F:carboxylic ester hydrolase activity"/>
    <property type="evidence" value="ECO:0007669"/>
    <property type="project" value="TreeGrafter"/>
</dbReference>
<dbReference type="EMBL" id="KN847495">
    <property type="protein sequence ID" value="KIW16434.1"/>
    <property type="molecule type" value="Genomic_DNA"/>
</dbReference>
<evidence type="ECO:0000256" key="2">
    <source>
        <dbReference type="SAM" id="MobiDB-lite"/>
    </source>
</evidence>
<dbReference type="InterPro" id="IPR003140">
    <property type="entry name" value="PLipase/COase/thioEstase"/>
</dbReference>
<evidence type="ECO:0000313" key="4">
    <source>
        <dbReference type="EMBL" id="KIW16434.1"/>
    </source>
</evidence>
<feature type="region of interest" description="Disordered" evidence="2">
    <location>
        <begin position="207"/>
        <end position="251"/>
    </location>
</feature>
<feature type="compositionally biased region" description="Basic and acidic residues" evidence="2">
    <location>
        <begin position="236"/>
        <end position="247"/>
    </location>
</feature>
<dbReference type="RefSeq" id="XP_016236650.1">
    <property type="nucleotide sequence ID" value="XM_016380823.1"/>
</dbReference>
<name>A0A0D2BYP6_9EURO</name>
<evidence type="ECO:0000259" key="3">
    <source>
        <dbReference type="Pfam" id="PF02230"/>
    </source>
</evidence>
<dbReference type="SUPFAM" id="SSF53474">
    <property type="entry name" value="alpha/beta-Hydrolases"/>
    <property type="match status" value="1"/>
</dbReference>
<protein>
    <recommendedName>
        <fullName evidence="3">Phospholipase/carboxylesterase/thioesterase domain-containing protein</fullName>
    </recommendedName>
</protein>
<dbReference type="InterPro" id="IPR029058">
    <property type="entry name" value="AB_hydrolase_fold"/>
</dbReference>
<dbReference type="Pfam" id="PF02230">
    <property type="entry name" value="Abhydrolase_2"/>
    <property type="match status" value="1"/>
</dbReference>
<dbReference type="InterPro" id="IPR050565">
    <property type="entry name" value="LYPA1-2/EST-like"/>
</dbReference>
<accession>A0A0D2BYP6</accession>
<evidence type="ECO:0000256" key="1">
    <source>
        <dbReference type="ARBA" id="ARBA00006499"/>
    </source>
</evidence>
<dbReference type="PANTHER" id="PTHR10655:SF63">
    <property type="entry name" value="PHOSPHOLIPASE_CARBOXYLESTERASE_THIOESTERASE DOMAIN-CONTAINING PROTEIN"/>
    <property type="match status" value="1"/>
</dbReference>
<feature type="domain" description="Phospholipase/carboxylesterase/thioesterase" evidence="3">
    <location>
        <begin position="16"/>
        <end position="150"/>
    </location>
</feature>
<dbReference type="GO" id="GO:0008474">
    <property type="term" value="F:palmitoyl-(protein) hydrolase activity"/>
    <property type="evidence" value="ECO:0007669"/>
    <property type="project" value="TreeGrafter"/>
</dbReference>
<dbReference type="HOGENOM" id="CLU_049413_2_1_1"/>
<dbReference type="AlphaFoldDB" id="A0A0D2BYP6"/>
<dbReference type="Proteomes" id="UP000053328">
    <property type="component" value="Unassembled WGS sequence"/>
</dbReference>
<sequence>MATPKRTTGKMGHPEPLVVLPSATHTFSIILLHGRGSNGPRFGLEFLESRTSGGQTLQELFPSVKFIFPTAKKRRSTVLKRVKINQWFDNYSLDDPTERQDLQYEGLTETTQFLHQLIEEEGTTLQGGVNNVIVGGLSQGGAMALIASLSFAAEDHHDSSFSKQVEAASKDAATASTTSSYRGSSLGGFIGMSGWLPFARDIVSAALPNNPDGNDDEYDDHSDPFVRTSSDSHTVLSEETRAPRGPDAEDSISNRLLRAANFARDLVDLEPLQGRVMQDEQKVEMTPREERPNSMPYFLGHGVLDEKVSVHLGTQIRDVLLQLGRDVTWKQYDDLGHWYKTPDELDNIANFLQEKVGMV</sequence>
<dbReference type="Gene3D" id="3.40.50.1820">
    <property type="entry name" value="alpha/beta hydrolase"/>
    <property type="match status" value="1"/>
</dbReference>
<dbReference type="GO" id="GO:0005737">
    <property type="term" value="C:cytoplasm"/>
    <property type="evidence" value="ECO:0007669"/>
    <property type="project" value="TreeGrafter"/>
</dbReference>
<keyword evidence="5" id="KW-1185">Reference proteome</keyword>